<dbReference type="AlphaFoldDB" id="A0A840I2Y3"/>
<dbReference type="EMBL" id="JACHOB010000002">
    <property type="protein sequence ID" value="MBB4658662.1"/>
    <property type="molecule type" value="Genomic_DNA"/>
</dbReference>
<dbReference type="Proteomes" id="UP000563524">
    <property type="component" value="Unassembled WGS sequence"/>
</dbReference>
<evidence type="ECO:0000259" key="1">
    <source>
        <dbReference type="PROSITE" id="PS51857"/>
    </source>
</evidence>
<name>A0A840I2Y3_9PROT</name>
<accession>A0A840I2Y3</accession>
<dbReference type="GO" id="GO:0005829">
    <property type="term" value="C:cytosol"/>
    <property type="evidence" value="ECO:0007669"/>
    <property type="project" value="UniProtKB-ARBA"/>
</dbReference>
<sequence length="170" mass="18094">MVVTKSAGEAVATDAERLRGRVKWFDPARGFGFAVSEDGGGDVFFGAEALRSYGLETACEGATLVCEAVRRTKGLQAVRILEVDSSTASAESARFVPVGTFRSATVKWFSRVKGYGFLSEGPGTPDIFVHVETVRAAGLGELRTGDRLRVSYGEGPKGRLADAVAKEQDN</sequence>
<dbReference type="GO" id="GO:0003676">
    <property type="term" value="F:nucleic acid binding"/>
    <property type="evidence" value="ECO:0007669"/>
    <property type="project" value="InterPro"/>
</dbReference>
<feature type="domain" description="CSD" evidence="1">
    <location>
        <begin position="17"/>
        <end position="82"/>
    </location>
</feature>
<protein>
    <submittedName>
        <fullName evidence="2">CspA family cold shock protein</fullName>
    </submittedName>
</protein>
<dbReference type="InterPro" id="IPR002059">
    <property type="entry name" value="CSP_DNA-bd"/>
</dbReference>
<dbReference type="SUPFAM" id="SSF50249">
    <property type="entry name" value="Nucleic acid-binding proteins"/>
    <property type="match status" value="2"/>
</dbReference>
<evidence type="ECO:0000313" key="2">
    <source>
        <dbReference type="EMBL" id="MBB4658662.1"/>
    </source>
</evidence>
<dbReference type="PANTHER" id="PTHR11544">
    <property type="entry name" value="COLD SHOCK DOMAIN CONTAINING PROTEINS"/>
    <property type="match status" value="1"/>
</dbReference>
<dbReference type="InterPro" id="IPR011129">
    <property type="entry name" value="CSD"/>
</dbReference>
<dbReference type="Gene3D" id="2.40.50.140">
    <property type="entry name" value="Nucleic acid-binding proteins"/>
    <property type="match status" value="2"/>
</dbReference>
<dbReference type="CDD" id="cd04458">
    <property type="entry name" value="CSP_CDS"/>
    <property type="match status" value="2"/>
</dbReference>
<keyword evidence="3" id="KW-1185">Reference proteome</keyword>
<dbReference type="SMART" id="SM00357">
    <property type="entry name" value="CSP"/>
    <property type="match status" value="2"/>
</dbReference>
<reference evidence="2 3" key="1">
    <citation type="submission" date="2020-08" db="EMBL/GenBank/DDBJ databases">
        <title>Genomic Encyclopedia of Type Strains, Phase IV (KMG-IV): sequencing the most valuable type-strain genomes for metagenomic binning, comparative biology and taxonomic classification.</title>
        <authorList>
            <person name="Goeker M."/>
        </authorList>
    </citation>
    <scope>NUCLEOTIDE SEQUENCE [LARGE SCALE GENOMIC DNA]</scope>
    <source>
        <strain evidence="2 3">DSM 102850</strain>
    </source>
</reference>
<dbReference type="InterPro" id="IPR012340">
    <property type="entry name" value="NA-bd_OB-fold"/>
</dbReference>
<evidence type="ECO:0000313" key="3">
    <source>
        <dbReference type="Proteomes" id="UP000563524"/>
    </source>
</evidence>
<gene>
    <name evidence="2" type="ORF">GGQ59_001176</name>
</gene>
<dbReference type="InterPro" id="IPR050181">
    <property type="entry name" value="Cold_shock_domain"/>
</dbReference>
<dbReference type="RefSeq" id="WP_183816835.1">
    <property type="nucleotide sequence ID" value="NZ_JACHOB010000002.1"/>
</dbReference>
<dbReference type="PROSITE" id="PS51857">
    <property type="entry name" value="CSD_2"/>
    <property type="match status" value="2"/>
</dbReference>
<feature type="domain" description="CSD" evidence="1">
    <location>
        <begin position="101"/>
        <end position="166"/>
    </location>
</feature>
<comment type="caution">
    <text evidence="2">The sequence shown here is derived from an EMBL/GenBank/DDBJ whole genome shotgun (WGS) entry which is preliminary data.</text>
</comment>
<organism evidence="2 3">
    <name type="scientific">Parvularcula dongshanensis</name>
    <dbReference type="NCBI Taxonomy" id="1173995"/>
    <lineage>
        <taxon>Bacteria</taxon>
        <taxon>Pseudomonadati</taxon>
        <taxon>Pseudomonadota</taxon>
        <taxon>Alphaproteobacteria</taxon>
        <taxon>Parvularculales</taxon>
        <taxon>Parvularculaceae</taxon>
        <taxon>Parvularcula</taxon>
    </lineage>
</organism>
<proteinExistence type="predicted"/>
<dbReference type="PRINTS" id="PR00050">
    <property type="entry name" value="COLDSHOCK"/>
</dbReference>
<dbReference type="Pfam" id="PF00313">
    <property type="entry name" value="CSD"/>
    <property type="match status" value="2"/>
</dbReference>